<organism evidence="2 3">
    <name type="scientific">Solitalea koreensis</name>
    <dbReference type="NCBI Taxonomy" id="543615"/>
    <lineage>
        <taxon>Bacteria</taxon>
        <taxon>Pseudomonadati</taxon>
        <taxon>Bacteroidota</taxon>
        <taxon>Sphingobacteriia</taxon>
        <taxon>Sphingobacteriales</taxon>
        <taxon>Sphingobacteriaceae</taxon>
        <taxon>Solitalea</taxon>
    </lineage>
</organism>
<dbReference type="AlphaFoldDB" id="A0A521AL83"/>
<keyword evidence="3" id="KW-1185">Reference proteome</keyword>
<feature type="compositionally biased region" description="Basic and acidic residues" evidence="1">
    <location>
        <begin position="13"/>
        <end position="22"/>
    </location>
</feature>
<reference evidence="2 3" key="1">
    <citation type="submission" date="2017-05" db="EMBL/GenBank/DDBJ databases">
        <authorList>
            <person name="Varghese N."/>
            <person name="Submissions S."/>
        </authorList>
    </citation>
    <scope>NUCLEOTIDE SEQUENCE [LARGE SCALE GENOMIC DNA]</scope>
    <source>
        <strain evidence="2 3">DSM 21342</strain>
    </source>
</reference>
<sequence length="38" mass="4089">MNENNSGIPANDPKNKASELAKDITATDDVKKTTSEKI</sequence>
<evidence type="ECO:0000313" key="3">
    <source>
        <dbReference type="Proteomes" id="UP000315971"/>
    </source>
</evidence>
<feature type="region of interest" description="Disordered" evidence="1">
    <location>
        <begin position="1"/>
        <end position="38"/>
    </location>
</feature>
<dbReference type="Proteomes" id="UP000315971">
    <property type="component" value="Unassembled WGS sequence"/>
</dbReference>
<protein>
    <submittedName>
        <fullName evidence="2">Uncharacterized protein</fullName>
    </submittedName>
</protein>
<name>A0A521AL83_9SPHI</name>
<evidence type="ECO:0000256" key="1">
    <source>
        <dbReference type="SAM" id="MobiDB-lite"/>
    </source>
</evidence>
<feature type="compositionally biased region" description="Basic and acidic residues" evidence="1">
    <location>
        <begin position="28"/>
        <end position="38"/>
    </location>
</feature>
<evidence type="ECO:0000313" key="2">
    <source>
        <dbReference type="EMBL" id="SMO35567.1"/>
    </source>
</evidence>
<dbReference type="EMBL" id="FXSZ01000001">
    <property type="protein sequence ID" value="SMO35567.1"/>
    <property type="molecule type" value="Genomic_DNA"/>
</dbReference>
<proteinExistence type="predicted"/>
<accession>A0A521AL83</accession>
<gene>
    <name evidence="2" type="ORF">SAMN06265350_101215</name>
</gene>